<dbReference type="GO" id="GO:0012505">
    <property type="term" value="C:endomembrane system"/>
    <property type="evidence" value="ECO:0007669"/>
    <property type="project" value="UniProtKB-SubCell"/>
</dbReference>
<dbReference type="GO" id="GO:0006886">
    <property type="term" value="P:intracellular protein transport"/>
    <property type="evidence" value="ECO:0007669"/>
    <property type="project" value="InterPro"/>
</dbReference>
<dbReference type="InterPro" id="IPR011989">
    <property type="entry name" value="ARM-like"/>
</dbReference>
<dbReference type="Pfam" id="PF01602">
    <property type="entry name" value="Adaptin_N"/>
    <property type="match status" value="1"/>
</dbReference>
<protein>
    <recommendedName>
        <fullName evidence="5">Clathrin/coatomer adaptor adaptin-like N-terminal domain-containing protein</fullName>
    </recommendedName>
</protein>
<dbReference type="GO" id="GO:0030117">
    <property type="term" value="C:membrane coat"/>
    <property type="evidence" value="ECO:0007669"/>
    <property type="project" value="InterPro"/>
</dbReference>
<evidence type="ECO:0000256" key="2">
    <source>
        <dbReference type="ARBA" id="ARBA00022448"/>
    </source>
</evidence>
<organism evidence="6">
    <name type="scientific">Timema poppense</name>
    <name type="common">Walking stick</name>
    <dbReference type="NCBI Taxonomy" id="170557"/>
    <lineage>
        <taxon>Eukaryota</taxon>
        <taxon>Metazoa</taxon>
        <taxon>Ecdysozoa</taxon>
        <taxon>Arthropoda</taxon>
        <taxon>Hexapoda</taxon>
        <taxon>Insecta</taxon>
        <taxon>Pterygota</taxon>
        <taxon>Neoptera</taxon>
        <taxon>Polyneoptera</taxon>
        <taxon>Phasmatodea</taxon>
        <taxon>Timematodea</taxon>
        <taxon>Timematoidea</taxon>
        <taxon>Timematidae</taxon>
        <taxon>Timema</taxon>
    </lineage>
</organism>
<evidence type="ECO:0000256" key="1">
    <source>
        <dbReference type="ARBA" id="ARBA00004308"/>
    </source>
</evidence>
<gene>
    <name evidence="6" type="ORF">TPSB3V08_LOCUS11096</name>
</gene>
<name>A0A7R9DN86_TIMPO</name>
<dbReference type="InterPro" id="IPR016024">
    <property type="entry name" value="ARM-type_fold"/>
</dbReference>
<evidence type="ECO:0000313" key="6">
    <source>
        <dbReference type="EMBL" id="CAD7416509.1"/>
    </source>
</evidence>
<dbReference type="EMBL" id="OD011250">
    <property type="protein sequence ID" value="CAD7416509.1"/>
    <property type="molecule type" value="Genomic_DNA"/>
</dbReference>
<accession>A0A7R9DN86</accession>
<dbReference type="InterPro" id="IPR002553">
    <property type="entry name" value="Clathrin/coatomer_adapt-like_N"/>
</dbReference>
<keyword evidence="4" id="KW-0472">Membrane</keyword>
<evidence type="ECO:0000256" key="3">
    <source>
        <dbReference type="ARBA" id="ARBA00022927"/>
    </source>
</evidence>
<dbReference type="InterPro" id="IPR050840">
    <property type="entry name" value="Adaptor_Complx_Large_Subunit"/>
</dbReference>
<feature type="domain" description="Clathrin/coatomer adaptor adaptin-like N-terminal" evidence="5">
    <location>
        <begin position="20"/>
        <end position="184"/>
    </location>
</feature>
<dbReference type="GO" id="GO:0016192">
    <property type="term" value="P:vesicle-mediated transport"/>
    <property type="evidence" value="ECO:0007669"/>
    <property type="project" value="InterPro"/>
</dbReference>
<proteinExistence type="predicted"/>
<dbReference type="SUPFAM" id="SSF48371">
    <property type="entry name" value="ARM repeat"/>
    <property type="match status" value="1"/>
</dbReference>
<sequence length="266" mass="29625">MHPADRCSVVSDSLYLKKMPVVLKVAILAEKYATDYTWYVDVILNLIRIAGDYVSEEVWYRVIQIVINRDDVQGYAAKTVFEALQAPACHENMVKVGGYILGEFGNLIAGDQRSSPAVQFQLLHSKYHLCSPMTRALLLSTYIKFVNLFPEIKAHIQDVFKTHSNLRSADAELQQRASEYLQLSIIASTDVLVGITVLTHCGHLYGVPSEVIPKAEFVTSVDAGSDAWRGCVESISQAFDSHSSVVLMEESRSVFRVLTSNYNGKT</sequence>
<evidence type="ECO:0000256" key="4">
    <source>
        <dbReference type="ARBA" id="ARBA00023136"/>
    </source>
</evidence>
<dbReference type="AlphaFoldDB" id="A0A7R9DN86"/>
<dbReference type="Gene3D" id="1.25.10.10">
    <property type="entry name" value="Leucine-rich Repeat Variant"/>
    <property type="match status" value="1"/>
</dbReference>
<evidence type="ECO:0000259" key="5">
    <source>
        <dbReference type="Pfam" id="PF01602"/>
    </source>
</evidence>
<reference evidence="6" key="1">
    <citation type="submission" date="2020-11" db="EMBL/GenBank/DDBJ databases">
        <authorList>
            <person name="Tran Van P."/>
        </authorList>
    </citation>
    <scope>NUCLEOTIDE SEQUENCE</scope>
</reference>
<comment type="subcellular location">
    <subcellularLocation>
        <location evidence="1">Endomembrane system</location>
    </subcellularLocation>
</comment>
<keyword evidence="3" id="KW-0653">Protein transport</keyword>
<dbReference type="PANTHER" id="PTHR22780">
    <property type="entry name" value="ADAPTIN, ALPHA/GAMMA/EPSILON"/>
    <property type="match status" value="1"/>
</dbReference>
<keyword evidence="2" id="KW-0813">Transport</keyword>